<reference evidence="2" key="1">
    <citation type="journal article" date="2023" name="Science">
        <title>Genome structures resolve the early diversification of teleost fishes.</title>
        <authorList>
            <person name="Parey E."/>
            <person name="Louis A."/>
            <person name="Montfort J."/>
            <person name="Bouchez O."/>
            <person name="Roques C."/>
            <person name="Iampietro C."/>
            <person name="Lluch J."/>
            <person name="Castinel A."/>
            <person name="Donnadieu C."/>
            <person name="Desvignes T."/>
            <person name="Floi Bucao C."/>
            <person name="Jouanno E."/>
            <person name="Wen M."/>
            <person name="Mejri S."/>
            <person name="Dirks R."/>
            <person name="Jansen H."/>
            <person name="Henkel C."/>
            <person name="Chen W.J."/>
            <person name="Zahm M."/>
            <person name="Cabau C."/>
            <person name="Klopp C."/>
            <person name="Thompson A.W."/>
            <person name="Robinson-Rechavi M."/>
            <person name="Braasch I."/>
            <person name="Lecointre G."/>
            <person name="Bobe J."/>
            <person name="Postlethwait J.H."/>
            <person name="Berthelot C."/>
            <person name="Roest Crollius H."/>
            <person name="Guiguen Y."/>
        </authorList>
    </citation>
    <scope>NUCLEOTIDE SEQUENCE</scope>
    <source>
        <strain evidence="2">NC1722</strain>
    </source>
</reference>
<sequence length="100" mass="11066">MSEDKDALATRGRGRLNFWLPTRRRGLAPGLKVKLPPWPARGGDARVPYGAIVRGRRSGEKKVRAPGGSVKTVLKLRGMRHIPSPHRDPRLFRAGAFPAH</sequence>
<gene>
    <name evidence="2" type="ORF">AAFF_G00028510</name>
</gene>
<protein>
    <submittedName>
        <fullName evidence="2">Uncharacterized protein</fullName>
    </submittedName>
</protein>
<evidence type="ECO:0000313" key="3">
    <source>
        <dbReference type="Proteomes" id="UP001221898"/>
    </source>
</evidence>
<comment type="caution">
    <text evidence="2">The sequence shown here is derived from an EMBL/GenBank/DDBJ whole genome shotgun (WGS) entry which is preliminary data.</text>
</comment>
<dbReference type="Proteomes" id="UP001221898">
    <property type="component" value="Unassembled WGS sequence"/>
</dbReference>
<evidence type="ECO:0000313" key="2">
    <source>
        <dbReference type="EMBL" id="KAJ8395804.1"/>
    </source>
</evidence>
<accession>A0AAD7WH45</accession>
<keyword evidence="3" id="KW-1185">Reference proteome</keyword>
<organism evidence="2 3">
    <name type="scientific">Aldrovandia affinis</name>
    <dbReference type="NCBI Taxonomy" id="143900"/>
    <lineage>
        <taxon>Eukaryota</taxon>
        <taxon>Metazoa</taxon>
        <taxon>Chordata</taxon>
        <taxon>Craniata</taxon>
        <taxon>Vertebrata</taxon>
        <taxon>Euteleostomi</taxon>
        <taxon>Actinopterygii</taxon>
        <taxon>Neopterygii</taxon>
        <taxon>Teleostei</taxon>
        <taxon>Notacanthiformes</taxon>
        <taxon>Halosauridae</taxon>
        <taxon>Aldrovandia</taxon>
    </lineage>
</organism>
<dbReference type="AlphaFoldDB" id="A0AAD7WH45"/>
<dbReference type="EMBL" id="JAINUG010000113">
    <property type="protein sequence ID" value="KAJ8395804.1"/>
    <property type="molecule type" value="Genomic_DNA"/>
</dbReference>
<feature type="region of interest" description="Disordered" evidence="1">
    <location>
        <begin position="79"/>
        <end position="100"/>
    </location>
</feature>
<evidence type="ECO:0000256" key="1">
    <source>
        <dbReference type="SAM" id="MobiDB-lite"/>
    </source>
</evidence>
<proteinExistence type="predicted"/>
<name>A0AAD7WH45_9TELE</name>